<protein>
    <submittedName>
        <fullName evidence="1">Uncharacterized protein</fullName>
    </submittedName>
</protein>
<gene>
    <name evidence="1" type="ORF">DTL42_14680</name>
</gene>
<dbReference type="EMBL" id="QPEX01000028">
    <property type="protein sequence ID" value="RCS47757.1"/>
    <property type="molecule type" value="Genomic_DNA"/>
</dbReference>
<name>A0A368KS87_9BACT</name>
<comment type="caution">
    <text evidence="1">The sequence shown here is derived from an EMBL/GenBank/DDBJ whole genome shotgun (WGS) entry which is preliminary data.</text>
</comment>
<dbReference type="OrthoDB" id="10011974at2"/>
<dbReference type="RefSeq" id="WP_114369483.1">
    <property type="nucleotide sequence ID" value="NZ_QPEX01000028.1"/>
</dbReference>
<accession>A0A368KS87</accession>
<organism evidence="1 2">
    <name type="scientific">Bremerella cremea</name>
    <dbReference type="NCBI Taxonomy" id="1031537"/>
    <lineage>
        <taxon>Bacteria</taxon>
        <taxon>Pseudomonadati</taxon>
        <taxon>Planctomycetota</taxon>
        <taxon>Planctomycetia</taxon>
        <taxon>Pirellulales</taxon>
        <taxon>Pirellulaceae</taxon>
        <taxon>Bremerella</taxon>
    </lineage>
</organism>
<evidence type="ECO:0000313" key="2">
    <source>
        <dbReference type="Proteomes" id="UP000253562"/>
    </source>
</evidence>
<reference evidence="1 2" key="1">
    <citation type="submission" date="2018-07" db="EMBL/GenBank/DDBJ databases">
        <title>Comparative genomes isolates from brazilian mangrove.</title>
        <authorList>
            <person name="De Araujo J.E."/>
            <person name="Taketani R.G."/>
            <person name="Silva M.C.P."/>
            <person name="Lourenco M.V."/>
            <person name="Oliveira V.M."/>
            <person name="Andreote F.D."/>
        </authorList>
    </citation>
    <scope>NUCLEOTIDE SEQUENCE [LARGE SCALE GENOMIC DNA]</scope>
    <source>
        <strain evidence="1 2">HEX PRIS-MGV</strain>
    </source>
</reference>
<dbReference type="AlphaFoldDB" id="A0A368KS87"/>
<dbReference type="Proteomes" id="UP000253562">
    <property type="component" value="Unassembled WGS sequence"/>
</dbReference>
<evidence type="ECO:0000313" key="1">
    <source>
        <dbReference type="EMBL" id="RCS47757.1"/>
    </source>
</evidence>
<proteinExistence type="predicted"/>
<sequence length="123" mass="14625">MTSPEHEEIITLAYRDDRFQFAVLERTGDSLRGCFRWTDDEKQQLLALLEQEDEEGSQPWYLDDDGYRLDDEKLFQKSPWSIVDGETCKKAVQRMMDCDTGEAWFCFTPWFRIGDELNRRPSE</sequence>